<keyword evidence="2" id="KW-0496">Mitochondrion</keyword>
<dbReference type="Proteomes" id="UP000246991">
    <property type="component" value="Unassembled WGS sequence"/>
</dbReference>
<evidence type="ECO:0000256" key="4">
    <source>
        <dbReference type="ARBA" id="ARBA00038016"/>
    </source>
</evidence>
<protein>
    <recommendedName>
        <fullName evidence="5">Large ribosomal subunit protein mL38</fullName>
    </recommendedName>
</protein>
<comment type="similarity">
    <text evidence="4">Belongs to the phosphatidylethanolamine-binding protein family. Mitochondrion-specific ribosomal protein mL38 subfamily.</text>
</comment>
<evidence type="ECO:0000256" key="3">
    <source>
        <dbReference type="ARBA" id="ARBA00037226"/>
    </source>
</evidence>
<evidence type="ECO:0000256" key="5">
    <source>
        <dbReference type="ARBA" id="ARBA00039444"/>
    </source>
</evidence>
<keyword evidence="7" id="KW-1185">Reference proteome</keyword>
<dbReference type="Gene3D" id="3.90.280.10">
    <property type="entry name" value="PEBP-like"/>
    <property type="match status" value="1"/>
</dbReference>
<comment type="subcellular location">
    <subcellularLocation>
        <location evidence="1">Mitochondrion</location>
    </subcellularLocation>
</comment>
<sequence length="370" mass="42504">MSTRTLSASSSIRVLGAARFHIVRSIGVAGGLGTRSTANKSGAEDVGDVGGAEETEGGRLRMRTIESMPFQTYQLALDIIHKDRQENLKRIAKERETLEKLIKYKGLTHNDRRIVSMKQQIERWKIYADANNPRIKYNFDCGIISMDKPIYLNFLNKKWRQRNRPILMQRLETMHVIPDVLPNINPIVDVRVHFKGRKVQPGQMLDSLMVEEFPTVRVIPFKNEEILCTIAVVDPDVPDPKRDKFRYRCHWIVSNIPISPAQTTAVGRLAKPADTIVPYLPPHAQKGVPYHRYAMIVFRQPGKIDRATLEGNVNRDNFTMRSFQDKNKLCPIGASMWRVEWDSHTKEIMQKHGLPGWDTMYKRIKDVVPP</sequence>
<dbReference type="PANTHER" id="PTHR11362">
    <property type="entry name" value="PHOSPHATIDYLETHANOLAMINE-BINDING PROTEIN"/>
    <property type="match status" value="1"/>
</dbReference>
<dbReference type="PANTHER" id="PTHR11362:SF82">
    <property type="entry name" value="PHOSPHATIDYLETHANOLAMINE-BINDING PROTEIN 4"/>
    <property type="match status" value="1"/>
</dbReference>
<dbReference type="InterPro" id="IPR008914">
    <property type="entry name" value="PEBP"/>
</dbReference>
<evidence type="ECO:0000256" key="1">
    <source>
        <dbReference type="ARBA" id="ARBA00004173"/>
    </source>
</evidence>
<reference evidence="6 7" key="1">
    <citation type="submission" date="2018-03" db="EMBL/GenBank/DDBJ databases">
        <title>Genomes of Pezizomycetes fungi and the evolution of truffles.</title>
        <authorList>
            <person name="Murat C."/>
            <person name="Payen T."/>
            <person name="Noel B."/>
            <person name="Kuo A."/>
            <person name="Martin F.M."/>
        </authorList>
    </citation>
    <scope>NUCLEOTIDE SEQUENCE [LARGE SCALE GENOMIC DNA]</scope>
    <source>
        <strain evidence="6">091103-1</strain>
    </source>
</reference>
<name>A0A317T214_9PEZI</name>
<dbReference type="InterPro" id="IPR035810">
    <property type="entry name" value="PEBP_euk"/>
</dbReference>
<comment type="function">
    <text evidence="3">Component of the mitochondrial ribosome (mitoribosome), a dedicated translation machinery responsible for the synthesis of mitochondrial genome-encoded proteins, including at least some of the essential transmembrane subunits of the mitochondrial respiratory chain. The mitoribosomes are attached to the mitochondrial inner membrane and translation products are cotranslationally integrated into the membrane.</text>
</comment>
<proteinExistence type="inferred from homology"/>
<evidence type="ECO:0000313" key="6">
    <source>
        <dbReference type="EMBL" id="PWW79486.1"/>
    </source>
</evidence>
<dbReference type="OrthoDB" id="2153661at2759"/>
<dbReference type="AlphaFoldDB" id="A0A317T214"/>
<evidence type="ECO:0000256" key="2">
    <source>
        <dbReference type="ARBA" id="ARBA00023128"/>
    </source>
</evidence>
<accession>A0A317T214</accession>
<dbReference type="FunFam" id="3.90.280.10:FF:000004">
    <property type="entry name" value="Mitochondrial large ribosomal subunit YmL35"/>
    <property type="match status" value="1"/>
</dbReference>
<dbReference type="EMBL" id="PYWC01000008">
    <property type="protein sequence ID" value="PWW79486.1"/>
    <property type="molecule type" value="Genomic_DNA"/>
</dbReference>
<comment type="caution">
    <text evidence="6">The sequence shown here is derived from an EMBL/GenBank/DDBJ whole genome shotgun (WGS) entry which is preliminary data.</text>
</comment>
<dbReference type="CDD" id="cd00866">
    <property type="entry name" value="PEBP_euk"/>
    <property type="match status" value="1"/>
</dbReference>
<gene>
    <name evidence="6" type="ORF">C7212DRAFT_168848</name>
</gene>
<dbReference type="InterPro" id="IPR036610">
    <property type="entry name" value="PEBP-like_sf"/>
</dbReference>
<dbReference type="SUPFAM" id="SSF49777">
    <property type="entry name" value="PEBP-like"/>
    <property type="match status" value="1"/>
</dbReference>
<dbReference type="GO" id="GO:0005739">
    <property type="term" value="C:mitochondrion"/>
    <property type="evidence" value="ECO:0007669"/>
    <property type="project" value="UniProtKB-SubCell"/>
</dbReference>
<evidence type="ECO:0000313" key="7">
    <source>
        <dbReference type="Proteomes" id="UP000246991"/>
    </source>
</evidence>
<dbReference type="STRING" id="42249.A0A317T214"/>
<organism evidence="6 7">
    <name type="scientific">Tuber magnatum</name>
    <name type="common">white Piedmont truffle</name>
    <dbReference type="NCBI Taxonomy" id="42249"/>
    <lineage>
        <taxon>Eukaryota</taxon>
        <taxon>Fungi</taxon>
        <taxon>Dikarya</taxon>
        <taxon>Ascomycota</taxon>
        <taxon>Pezizomycotina</taxon>
        <taxon>Pezizomycetes</taxon>
        <taxon>Pezizales</taxon>
        <taxon>Tuberaceae</taxon>
        <taxon>Tuber</taxon>
    </lineage>
</organism>
<dbReference type="Gene3D" id="1.20.58.1180">
    <property type="match status" value="1"/>
</dbReference>
<dbReference type="Pfam" id="PF01161">
    <property type="entry name" value="PBP"/>
    <property type="match status" value="1"/>
</dbReference>